<dbReference type="PATRIC" id="fig|1094508.3.peg.886"/>
<dbReference type="RefSeq" id="WP_014757796.1">
    <property type="nucleotide sequence ID" value="NC_017992.1"/>
</dbReference>
<dbReference type="BioCyc" id="TSAC1094508:GLMA-883-MONOMER"/>
<dbReference type="InterPro" id="IPR035255">
    <property type="entry name" value="DUF5348"/>
</dbReference>
<dbReference type="EMBL" id="CP003184">
    <property type="protein sequence ID" value="AFK85892.1"/>
    <property type="molecule type" value="Genomic_DNA"/>
</dbReference>
<reference evidence="2 3" key="1">
    <citation type="journal article" date="2014" name="Appl. Environ. Microbiol.">
        <title>Profile of Secreted Hydrolases, Associated Proteins, and SlpA in Thermoanaerobacterium saccharolyticum during the Degradation of Hemicellulose.</title>
        <authorList>
            <person name="Currie D.H."/>
            <person name="Guss A.M."/>
            <person name="Herring C.D."/>
            <person name="Giannone R.J."/>
            <person name="Johnson C.M."/>
            <person name="Lankford P.K."/>
            <person name="Brown S.D."/>
            <person name="Hettich R.L."/>
            <person name="Lynd L.R."/>
        </authorList>
    </citation>
    <scope>NUCLEOTIDE SEQUENCE [LARGE SCALE GENOMIC DNA]</scope>
    <source>
        <strain evidence="3">DSM 8691 / JW/SL-YS485</strain>
    </source>
</reference>
<protein>
    <recommendedName>
        <fullName evidence="1">DUF5348 domain-containing protein</fullName>
    </recommendedName>
</protein>
<evidence type="ECO:0000313" key="3">
    <source>
        <dbReference type="Proteomes" id="UP000006178"/>
    </source>
</evidence>
<name>I3VTP7_THESW</name>
<sequence>MIKVINGFVKWNYETDRYNIGGYDLHSGDFVDLWDNWSLRWICGRIEFKDGRYVLLTIDKEIKEISLNQKARFYNSMC</sequence>
<feature type="domain" description="DUF5348" evidence="1">
    <location>
        <begin position="10"/>
        <end position="62"/>
    </location>
</feature>
<dbReference type="AlphaFoldDB" id="I3VTP7"/>
<organism evidence="2 3">
    <name type="scientific">Thermoanaerobacterium saccharolyticum (strain DSM 8691 / JW/SL-YS485)</name>
    <dbReference type="NCBI Taxonomy" id="1094508"/>
    <lineage>
        <taxon>Bacteria</taxon>
        <taxon>Bacillati</taxon>
        <taxon>Bacillota</taxon>
        <taxon>Clostridia</taxon>
        <taxon>Thermoanaerobacterales</taxon>
        <taxon>Thermoanaerobacteraceae</taxon>
        <taxon>Thermoanaerobacterium</taxon>
    </lineage>
</organism>
<accession>I3VTP7</accession>
<proteinExistence type="predicted"/>
<evidence type="ECO:0000259" key="1">
    <source>
        <dbReference type="Pfam" id="PF17295"/>
    </source>
</evidence>
<gene>
    <name evidence="2" type="ordered locus">Tsac_0876</name>
</gene>
<dbReference type="KEGG" id="tsh:Tsac_0876"/>
<evidence type="ECO:0000313" key="2">
    <source>
        <dbReference type="EMBL" id="AFK85892.1"/>
    </source>
</evidence>
<dbReference type="Pfam" id="PF17295">
    <property type="entry name" value="DUF5348"/>
    <property type="match status" value="1"/>
</dbReference>
<keyword evidence="3" id="KW-1185">Reference proteome</keyword>
<dbReference type="Proteomes" id="UP000006178">
    <property type="component" value="Chromosome"/>
</dbReference>